<feature type="compositionally biased region" description="Polar residues" evidence="2">
    <location>
        <begin position="449"/>
        <end position="466"/>
    </location>
</feature>
<dbReference type="InterPro" id="IPR050708">
    <property type="entry name" value="T6SS_VgrG/RHS"/>
</dbReference>
<keyword evidence="1" id="KW-0677">Repeat</keyword>
<gene>
    <name evidence="4" type="ORF">ACIB24_22985</name>
</gene>
<dbReference type="NCBIfam" id="TIGR03696">
    <property type="entry name" value="Rhs_assc_core"/>
    <property type="match status" value="1"/>
</dbReference>
<protein>
    <submittedName>
        <fullName evidence="4">RHS repeat-associated core domain-containing protein</fullName>
    </submittedName>
</protein>
<evidence type="ECO:0000256" key="1">
    <source>
        <dbReference type="ARBA" id="ARBA00022737"/>
    </source>
</evidence>
<evidence type="ECO:0000313" key="4">
    <source>
        <dbReference type="EMBL" id="MFI7589946.1"/>
    </source>
</evidence>
<dbReference type="RefSeq" id="WP_398284549.1">
    <property type="nucleotide sequence ID" value="NZ_JBITLV010000012.1"/>
</dbReference>
<evidence type="ECO:0000313" key="5">
    <source>
        <dbReference type="Proteomes" id="UP001612915"/>
    </source>
</evidence>
<reference evidence="4 5" key="1">
    <citation type="submission" date="2024-10" db="EMBL/GenBank/DDBJ databases">
        <title>The Natural Products Discovery Center: Release of the First 8490 Sequenced Strains for Exploring Actinobacteria Biosynthetic Diversity.</title>
        <authorList>
            <person name="Kalkreuter E."/>
            <person name="Kautsar S.A."/>
            <person name="Yang D."/>
            <person name="Bader C.D."/>
            <person name="Teijaro C.N."/>
            <person name="Fluegel L."/>
            <person name="Davis C.M."/>
            <person name="Simpson J.R."/>
            <person name="Lauterbach L."/>
            <person name="Steele A.D."/>
            <person name="Gui C."/>
            <person name="Meng S."/>
            <person name="Li G."/>
            <person name="Viehrig K."/>
            <person name="Ye F."/>
            <person name="Su P."/>
            <person name="Kiefer A.F."/>
            <person name="Nichols A."/>
            <person name="Cepeda A.J."/>
            <person name="Yan W."/>
            <person name="Fan B."/>
            <person name="Jiang Y."/>
            <person name="Adhikari A."/>
            <person name="Zheng C.-J."/>
            <person name="Schuster L."/>
            <person name="Cowan T.M."/>
            <person name="Smanski M.J."/>
            <person name="Chevrette M.G."/>
            <person name="De Carvalho L.P.S."/>
            <person name="Shen B."/>
        </authorList>
    </citation>
    <scope>NUCLEOTIDE SEQUENCE [LARGE SCALE GENOMIC DNA]</scope>
    <source>
        <strain evidence="4 5">NPDC049639</strain>
    </source>
</reference>
<name>A0ABW8AU79_9ACTN</name>
<keyword evidence="5" id="KW-1185">Reference proteome</keyword>
<dbReference type="Proteomes" id="UP001612915">
    <property type="component" value="Unassembled WGS sequence"/>
</dbReference>
<accession>A0ABW8AU79</accession>
<evidence type="ECO:0000259" key="3">
    <source>
        <dbReference type="Pfam" id="PF25023"/>
    </source>
</evidence>
<dbReference type="EMBL" id="JBITLV010000012">
    <property type="protein sequence ID" value="MFI7589946.1"/>
    <property type="molecule type" value="Genomic_DNA"/>
</dbReference>
<organism evidence="4 5">
    <name type="scientific">Spongisporangium articulatum</name>
    <dbReference type="NCBI Taxonomy" id="3362603"/>
    <lineage>
        <taxon>Bacteria</taxon>
        <taxon>Bacillati</taxon>
        <taxon>Actinomycetota</taxon>
        <taxon>Actinomycetes</taxon>
        <taxon>Kineosporiales</taxon>
        <taxon>Kineosporiaceae</taxon>
        <taxon>Spongisporangium</taxon>
    </lineage>
</organism>
<comment type="caution">
    <text evidence="4">The sequence shown here is derived from an EMBL/GenBank/DDBJ whole genome shotgun (WGS) entry which is preliminary data.</text>
</comment>
<dbReference type="InterPro" id="IPR022385">
    <property type="entry name" value="Rhs_assc_core"/>
</dbReference>
<dbReference type="PANTHER" id="PTHR32305:SF17">
    <property type="entry name" value="TRNA NUCLEASE WAPA"/>
    <property type="match status" value="1"/>
</dbReference>
<dbReference type="Pfam" id="PF25023">
    <property type="entry name" value="TEN_YD-shell"/>
    <property type="match status" value="1"/>
</dbReference>
<dbReference type="PANTHER" id="PTHR32305">
    <property type="match status" value="1"/>
</dbReference>
<feature type="domain" description="Teneurin-like YD-shell" evidence="3">
    <location>
        <begin position="337"/>
        <end position="415"/>
    </location>
</feature>
<proteinExistence type="predicted"/>
<dbReference type="InterPro" id="IPR056823">
    <property type="entry name" value="TEN-like_YD-shell"/>
</dbReference>
<feature type="region of interest" description="Disordered" evidence="2">
    <location>
        <begin position="438"/>
        <end position="466"/>
    </location>
</feature>
<evidence type="ECO:0000256" key="2">
    <source>
        <dbReference type="SAM" id="MobiDB-lite"/>
    </source>
</evidence>
<sequence>MTTVYPAIGGLPAETATSTYTNFGTPNTLSAGSTSLVSSTIYTGSGLYDGRTFASGAKRNIDWDMSRRLPSAVQTFYTSGTASVYWQNDNYSRDLLGNVTSIAESTALQSQCFAYDARSRLTQAWTTNPGTNPCSSAPADTATTWNTGPSPYRVKYSYGATQNITAVNTAGINGSTATWTNRPYTYADTAHPAAVTGIVPSTAASTGSDSFTYDAGGRLTTRAVNGTSTSVGYNPLNQLTSTNVTAGVGAGTAFRYAYDADGQRSLKVTASSATAYFGTTEVTATGTGLTTLTGTRYYRLGDATVATRAGSAAPTYLFNDVQGSATLSVTAGAPATATVKRQRYMPYGTARGAANQLPVERGWLGQVEDDATGLIYLNNRYYDPSTGRFLTPDLLSKPTDPSTLNPYTYAASNPVTSSDPTGLCPPDKCGAGIPTSDGRVLGGRVDPDNPNSKRVPTTSGHNFTTPHNDAVTAAKQVIKAQAAAMGIYGDFNDNWENPIMNASKKPCLYGGQSNCNNGYADIIFETNDGVLLVWEVKAAKQGAAKARKEAEHYVSKLRLRGDNAHLGWDIGGPYPYSADGKQIWGAGEGVVLYGKDSQRSRVQGSGGFNASDAIALAIAAGIVGGMSGGVGTGGGGGTGEIPRPVGVPEPGGVPVPVGAVAPPALGIVPWVDPFPAFRLAV</sequence>
<dbReference type="Gene3D" id="2.180.10.10">
    <property type="entry name" value="RHS repeat-associated core"/>
    <property type="match status" value="1"/>
</dbReference>